<dbReference type="PANTHER" id="PTHR10693:SF20">
    <property type="entry name" value="AT27578P"/>
    <property type="match status" value="1"/>
</dbReference>
<reference evidence="4 5" key="1">
    <citation type="journal article" date="2011" name="Proc. Natl. Acad. Sci. U.S.A.">
        <title>Evolutionary erosion of yeast sex chromosomes by mating-type switching accidents.</title>
        <authorList>
            <person name="Gordon J.L."/>
            <person name="Armisen D."/>
            <person name="Proux-Wera E."/>
            <person name="Oheigeartaigh S.S."/>
            <person name="Byrne K.P."/>
            <person name="Wolfe K.H."/>
        </authorList>
    </citation>
    <scope>NUCLEOTIDE SEQUENCE [LARGE SCALE GENOMIC DNA]</scope>
    <source>
        <strain evidence="5">ATCC 34711 / CBS 6284 / DSM 70876 / NBRC 10599 / NRRL Y-10934 / UCD 77-7</strain>
    </source>
</reference>
<dbReference type="SUPFAM" id="SSF54427">
    <property type="entry name" value="NTF2-like"/>
    <property type="match status" value="1"/>
</dbReference>
<dbReference type="InterPro" id="IPR032710">
    <property type="entry name" value="NTF2-like_dom_sf"/>
</dbReference>
<dbReference type="OMA" id="KTYYQRM"/>
<dbReference type="FunFam" id="3.10.450.50:FF:000017">
    <property type="entry name" value="UBP3-associated protein BRE5"/>
    <property type="match status" value="1"/>
</dbReference>
<dbReference type="GO" id="GO:1990861">
    <property type="term" value="C:Ubp3-Bre5 deubiquitination complex"/>
    <property type="evidence" value="ECO:0007669"/>
    <property type="project" value="TreeGrafter"/>
</dbReference>
<dbReference type="CDD" id="cd00780">
    <property type="entry name" value="NTF2"/>
    <property type="match status" value="1"/>
</dbReference>
<dbReference type="PANTHER" id="PTHR10693">
    <property type="entry name" value="RAS GTPASE-ACTIVATING PROTEIN-BINDING PROTEIN"/>
    <property type="match status" value="1"/>
</dbReference>
<keyword evidence="5" id="KW-1185">Reference proteome</keyword>
<dbReference type="GO" id="GO:0034517">
    <property type="term" value="P:ribophagy"/>
    <property type="evidence" value="ECO:0007669"/>
    <property type="project" value="TreeGrafter"/>
</dbReference>
<feature type="compositionally biased region" description="Polar residues" evidence="2">
    <location>
        <begin position="381"/>
        <end position="390"/>
    </location>
</feature>
<dbReference type="GeneID" id="14496703"/>
<dbReference type="FunCoup" id="I2H5A9">
    <property type="interactions" value="273"/>
</dbReference>
<feature type="compositionally biased region" description="Polar residues" evidence="2">
    <location>
        <begin position="524"/>
        <end position="536"/>
    </location>
</feature>
<name>I2H5A9_HENB6</name>
<dbReference type="Gene3D" id="3.10.450.50">
    <property type="match status" value="1"/>
</dbReference>
<feature type="compositionally biased region" description="Polar residues" evidence="2">
    <location>
        <begin position="301"/>
        <end position="310"/>
    </location>
</feature>
<proteinExistence type="predicted"/>
<dbReference type="OrthoDB" id="339151at2759"/>
<organism evidence="4 5">
    <name type="scientific">Henningerozyma blattae (strain ATCC 34711 / CBS 6284 / DSM 70876 / NBRC 10599 / NRRL Y-10934 / UCD 77-7)</name>
    <name type="common">Yeast</name>
    <name type="synonym">Tetrapisispora blattae</name>
    <dbReference type="NCBI Taxonomy" id="1071380"/>
    <lineage>
        <taxon>Eukaryota</taxon>
        <taxon>Fungi</taxon>
        <taxon>Dikarya</taxon>
        <taxon>Ascomycota</taxon>
        <taxon>Saccharomycotina</taxon>
        <taxon>Saccharomycetes</taxon>
        <taxon>Saccharomycetales</taxon>
        <taxon>Saccharomycetaceae</taxon>
        <taxon>Henningerozyma</taxon>
    </lineage>
</organism>
<dbReference type="GO" id="GO:0003729">
    <property type="term" value="F:mRNA binding"/>
    <property type="evidence" value="ECO:0007669"/>
    <property type="project" value="TreeGrafter"/>
</dbReference>
<dbReference type="EMBL" id="HE806321">
    <property type="protein sequence ID" value="CCH61561.1"/>
    <property type="molecule type" value="Genomic_DNA"/>
</dbReference>
<keyword evidence="1" id="KW-0694">RNA-binding</keyword>
<evidence type="ECO:0000256" key="2">
    <source>
        <dbReference type="SAM" id="MobiDB-lite"/>
    </source>
</evidence>
<feature type="region of interest" description="Disordered" evidence="2">
    <location>
        <begin position="521"/>
        <end position="548"/>
    </location>
</feature>
<feature type="compositionally biased region" description="Polar residues" evidence="2">
    <location>
        <begin position="401"/>
        <end position="410"/>
    </location>
</feature>
<evidence type="ECO:0000313" key="5">
    <source>
        <dbReference type="Proteomes" id="UP000002866"/>
    </source>
</evidence>
<feature type="compositionally biased region" description="Basic and acidic residues" evidence="2">
    <location>
        <begin position="223"/>
        <end position="240"/>
    </location>
</feature>
<feature type="compositionally biased region" description="Polar residues" evidence="2">
    <location>
        <begin position="159"/>
        <end position="199"/>
    </location>
</feature>
<dbReference type="PROSITE" id="PS50177">
    <property type="entry name" value="NTF2_DOMAIN"/>
    <property type="match status" value="1"/>
</dbReference>
<dbReference type="InterPro" id="IPR039539">
    <property type="entry name" value="Ras_GTPase_bind_prot"/>
</dbReference>
<dbReference type="HOGENOM" id="CLU_036630_0_0_1"/>
<feature type="compositionally biased region" description="Basic and acidic residues" evidence="2">
    <location>
        <begin position="415"/>
        <end position="430"/>
    </location>
</feature>
<sequence length="548" mass="60478">MTTTIQEIGYSFLQVYYQRMSKDPSKVSSLYSNTAEITHINYQLTSKHDGEILPTIKIIGKDNISSFFTRNNKKVCDLRVKIDSLDFQNTGVGHESILLLVTGEMFWTNTPAYRFCQTIILAPIQPNSLVYEATNDVIRFMPDNLGLYELSEIVEKNTSQSSEKAAIKSNTQSSEKIATKSNTQSSEKIATKSNTQSSEKIADSAVVSPITNNTTVSNAKTDSASKEKTESKNIKEKVTKPMEISTQPMEETNDTPKKDKVEEKPKNNTNVLHSSKSNTQKSNTKESTENKELKIVENHASETVQSPTNKSSEKNATKELSQVPTPSSSNIKPELQGESKSSDSTISSAPSSNSNSSLTSSGSTAPSEPQVITPPKMTWASKLSNGSTAGSGKGHSEFTRIEQTTTTNVPHPSKKVNERKTELPSRKENSSSRNGKKKAFSTVNREGFFPIYIRGTSGVDEDVLKGILENEFGTITRMTFSENFAVADFELQSSQTNAIERKSIKAGPIEVYLERKTVGKKFSPTGSINNSTSNQQRPHKKHYTKKRD</sequence>
<dbReference type="AlphaFoldDB" id="I2H5A9"/>
<feature type="compositionally biased region" description="Polar residues" evidence="2">
    <location>
        <begin position="209"/>
        <end position="222"/>
    </location>
</feature>
<feature type="compositionally biased region" description="Basic and acidic residues" evidence="2">
    <location>
        <begin position="254"/>
        <end position="266"/>
    </location>
</feature>
<feature type="compositionally biased region" description="Basic residues" evidence="2">
    <location>
        <begin position="537"/>
        <end position="548"/>
    </location>
</feature>
<protein>
    <recommendedName>
        <fullName evidence="3">NTF2 domain-containing protein</fullName>
    </recommendedName>
</protein>
<gene>
    <name evidence="4" type="primary">TBLA0F00170</name>
    <name evidence="4" type="ORF">TBLA_0F00170</name>
</gene>
<feature type="compositionally biased region" description="Low complexity" evidence="2">
    <location>
        <begin position="342"/>
        <end position="367"/>
    </location>
</feature>
<dbReference type="InterPro" id="IPR018222">
    <property type="entry name" value="Nuclear_transport_factor_2_euk"/>
</dbReference>
<dbReference type="GO" id="GO:1990904">
    <property type="term" value="C:ribonucleoprotein complex"/>
    <property type="evidence" value="ECO:0007669"/>
    <property type="project" value="TreeGrafter"/>
</dbReference>
<dbReference type="GO" id="GO:0016579">
    <property type="term" value="P:protein deubiquitination"/>
    <property type="evidence" value="ECO:0007669"/>
    <property type="project" value="TreeGrafter"/>
</dbReference>
<feature type="compositionally biased region" description="Polar residues" evidence="2">
    <location>
        <begin position="318"/>
        <end position="331"/>
    </location>
</feature>
<dbReference type="eggNOG" id="KOG0116">
    <property type="taxonomic scope" value="Eukaryota"/>
</dbReference>
<dbReference type="GO" id="GO:0005829">
    <property type="term" value="C:cytosol"/>
    <property type="evidence" value="ECO:0007669"/>
    <property type="project" value="TreeGrafter"/>
</dbReference>
<evidence type="ECO:0000256" key="1">
    <source>
        <dbReference type="ARBA" id="ARBA00022884"/>
    </source>
</evidence>
<evidence type="ECO:0000259" key="3">
    <source>
        <dbReference type="PROSITE" id="PS50177"/>
    </source>
</evidence>
<dbReference type="InParanoid" id="I2H5A9"/>
<accession>I2H5A9</accession>
<feature type="domain" description="NTF2" evidence="3">
    <location>
        <begin position="8"/>
        <end position="140"/>
    </location>
</feature>
<feature type="region of interest" description="Disordered" evidence="2">
    <location>
        <begin position="159"/>
        <end position="439"/>
    </location>
</feature>
<feature type="compositionally biased region" description="Basic and acidic residues" evidence="2">
    <location>
        <begin position="283"/>
        <end position="300"/>
    </location>
</feature>
<dbReference type="KEGG" id="tbl:TBLA_0F00170"/>
<dbReference type="Proteomes" id="UP000002866">
    <property type="component" value="Chromosome 6"/>
</dbReference>
<dbReference type="InterPro" id="IPR002075">
    <property type="entry name" value="NTF2_dom"/>
</dbReference>
<dbReference type="STRING" id="1071380.I2H5A9"/>
<dbReference type="Pfam" id="PF02136">
    <property type="entry name" value="NTF2"/>
    <property type="match status" value="1"/>
</dbReference>
<dbReference type="RefSeq" id="XP_004181080.1">
    <property type="nucleotide sequence ID" value="XM_004181032.1"/>
</dbReference>
<evidence type="ECO:0000313" key="4">
    <source>
        <dbReference type="EMBL" id="CCH61561.1"/>
    </source>
</evidence>